<evidence type="ECO:0000313" key="11">
    <source>
        <dbReference type="Proteomes" id="UP000034448"/>
    </source>
</evidence>
<dbReference type="Gene3D" id="3.40.50.300">
    <property type="entry name" value="P-loop containing nucleotide triphosphate hydrolases"/>
    <property type="match status" value="1"/>
</dbReference>
<keyword evidence="8" id="KW-0472">Membrane</keyword>
<dbReference type="InterPro" id="IPR003439">
    <property type="entry name" value="ABC_transporter-like_ATP-bd"/>
</dbReference>
<dbReference type="SMART" id="SM00382">
    <property type="entry name" value="AAA"/>
    <property type="match status" value="1"/>
</dbReference>
<name>A0A0G0FAL1_9BACT</name>
<dbReference type="GO" id="GO:0005886">
    <property type="term" value="C:plasma membrane"/>
    <property type="evidence" value="ECO:0007669"/>
    <property type="project" value="UniProtKB-SubCell"/>
</dbReference>
<gene>
    <name evidence="10" type="ORF">US28_C0026G0025</name>
</gene>
<keyword evidence="4" id="KW-0812">Transmembrane</keyword>
<dbReference type="GO" id="GO:0016887">
    <property type="term" value="F:ATP hydrolysis activity"/>
    <property type="evidence" value="ECO:0007669"/>
    <property type="project" value="InterPro"/>
</dbReference>
<comment type="subcellular location">
    <subcellularLocation>
        <location evidence="1">Cell membrane</location>
        <topology evidence="1">Multi-pass membrane protein</topology>
    </subcellularLocation>
</comment>
<evidence type="ECO:0000259" key="9">
    <source>
        <dbReference type="PROSITE" id="PS50893"/>
    </source>
</evidence>
<dbReference type="InterPro" id="IPR003593">
    <property type="entry name" value="AAA+_ATPase"/>
</dbReference>
<accession>A0A0G0FAL1</accession>
<reference evidence="10 11" key="1">
    <citation type="journal article" date="2015" name="Nature">
        <title>rRNA introns, odd ribosomes, and small enigmatic genomes across a large radiation of phyla.</title>
        <authorList>
            <person name="Brown C.T."/>
            <person name="Hug L.A."/>
            <person name="Thomas B.C."/>
            <person name="Sharon I."/>
            <person name="Castelle C.J."/>
            <person name="Singh A."/>
            <person name="Wilkins M.J."/>
            <person name="Williams K.H."/>
            <person name="Banfield J.F."/>
        </authorList>
    </citation>
    <scope>NUCLEOTIDE SEQUENCE [LARGE SCALE GENOMIC DNA]</scope>
</reference>
<dbReference type="PANTHER" id="PTHR43394:SF1">
    <property type="entry name" value="ATP-BINDING CASSETTE SUB-FAMILY B MEMBER 10, MITOCHONDRIAL"/>
    <property type="match status" value="1"/>
</dbReference>
<feature type="domain" description="ABC transporter" evidence="9">
    <location>
        <begin position="1"/>
        <end position="229"/>
    </location>
</feature>
<keyword evidence="2" id="KW-0813">Transport</keyword>
<protein>
    <submittedName>
        <fullName evidence="10">ABC transporter, ATP-binding/permease protein</fullName>
    </submittedName>
</protein>
<dbReference type="InterPro" id="IPR027417">
    <property type="entry name" value="P-loop_NTPase"/>
</dbReference>
<dbReference type="FunFam" id="3.40.50.300:FF:000221">
    <property type="entry name" value="Multidrug ABC transporter ATP-binding protein"/>
    <property type="match status" value="1"/>
</dbReference>
<dbReference type="PANTHER" id="PTHR43394">
    <property type="entry name" value="ATP-DEPENDENT PERMEASE MDL1, MITOCHONDRIAL"/>
    <property type="match status" value="1"/>
</dbReference>
<keyword evidence="5" id="KW-0547">Nucleotide-binding</keyword>
<dbReference type="PROSITE" id="PS00211">
    <property type="entry name" value="ABC_TRANSPORTER_1"/>
    <property type="match status" value="1"/>
</dbReference>
<evidence type="ECO:0000256" key="3">
    <source>
        <dbReference type="ARBA" id="ARBA00022475"/>
    </source>
</evidence>
<evidence type="ECO:0000256" key="5">
    <source>
        <dbReference type="ARBA" id="ARBA00022741"/>
    </source>
</evidence>
<organism evidence="10 11">
    <name type="scientific">Candidatus Daviesbacteria bacterium GW2011_GWA1_36_8</name>
    <dbReference type="NCBI Taxonomy" id="1618417"/>
    <lineage>
        <taxon>Bacteria</taxon>
        <taxon>Candidatus Daviesiibacteriota</taxon>
    </lineage>
</organism>
<keyword evidence="7" id="KW-1133">Transmembrane helix</keyword>
<feature type="non-terminal residue" evidence="10">
    <location>
        <position position="1"/>
    </location>
</feature>
<dbReference type="GO" id="GO:0005524">
    <property type="term" value="F:ATP binding"/>
    <property type="evidence" value="ECO:0007669"/>
    <property type="project" value="UniProtKB-KW"/>
</dbReference>
<evidence type="ECO:0000256" key="7">
    <source>
        <dbReference type="ARBA" id="ARBA00022989"/>
    </source>
</evidence>
<evidence type="ECO:0000256" key="4">
    <source>
        <dbReference type="ARBA" id="ARBA00022692"/>
    </source>
</evidence>
<dbReference type="SUPFAM" id="SSF52540">
    <property type="entry name" value="P-loop containing nucleoside triphosphate hydrolases"/>
    <property type="match status" value="1"/>
</dbReference>
<dbReference type="PROSITE" id="PS50893">
    <property type="entry name" value="ABC_TRANSPORTER_2"/>
    <property type="match status" value="1"/>
</dbReference>
<dbReference type="InterPro" id="IPR039421">
    <property type="entry name" value="Type_1_exporter"/>
</dbReference>
<keyword evidence="6 10" id="KW-0067">ATP-binding</keyword>
<dbReference type="Pfam" id="PF00005">
    <property type="entry name" value="ABC_tran"/>
    <property type="match status" value="1"/>
</dbReference>
<sequence length="235" mass="26418">TNKKILDNFSLSINPGEKIAFVGENGAGKSTLIKLLIRFYDVDSGEILIQGINVKNLKIKDIYKHIGVLFQDYNKYEDTVTENIYLGNVTRNVKLQNIINASISAGSHEMVEKLDKGYSQMLGRMFEGGIELSGGQWQKIALARAFFRNAPILVLDEPTASIDAKAESEIFERVEKLSKDKTVIIISHRFSTVRNADKIYVIDQGKIVESGTHQQLMELDGQYAILFKLQARGYQ</sequence>
<evidence type="ECO:0000256" key="2">
    <source>
        <dbReference type="ARBA" id="ARBA00022448"/>
    </source>
</evidence>
<evidence type="ECO:0000256" key="6">
    <source>
        <dbReference type="ARBA" id="ARBA00022840"/>
    </source>
</evidence>
<dbReference type="GO" id="GO:0015421">
    <property type="term" value="F:ABC-type oligopeptide transporter activity"/>
    <property type="evidence" value="ECO:0007669"/>
    <property type="project" value="TreeGrafter"/>
</dbReference>
<evidence type="ECO:0000313" key="10">
    <source>
        <dbReference type="EMBL" id="KKQ14947.1"/>
    </source>
</evidence>
<dbReference type="AlphaFoldDB" id="A0A0G0FAL1"/>
<evidence type="ECO:0000256" key="1">
    <source>
        <dbReference type="ARBA" id="ARBA00004651"/>
    </source>
</evidence>
<evidence type="ECO:0000256" key="8">
    <source>
        <dbReference type="ARBA" id="ARBA00023136"/>
    </source>
</evidence>
<comment type="caution">
    <text evidence="10">The sequence shown here is derived from an EMBL/GenBank/DDBJ whole genome shotgun (WGS) entry which is preliminary data.</text>
</comment>
<proteinExistence type="predicted"/>
<keyword evidence="3" id="KW-1003">Cell membrane</keyword>
<dbReference type="EMBL" id="LBSJ01000026">
    <property type="protein sequence ID" value="KKQ14947.1"/>
    <property type="molecule type" value="Genomic_DNA"/>
</dbReference>
<dbReference type="InterPro" id="IPR017871">
    <property type="entry name" value="ABC_transporter-like_CS"/>
</dbReference>
<dbReference type="Proteomes" id="UP000034448">
    <property type="component" value="Unassembled WGS sequence"/>
</dbReference>